<feature type="non-terminal residue" evidence="2">
    <location>
        <position position="1"/>
    </location>
</feature>
<organism evidence="2 3">
    <name type="scientific">Pontibacter qinzhouensis</name>
    <dbReference type="NCBI Taxonomy" id="2603253"/>
    <lineage>
        <taxon>Bacteria</taxon>
        <taxon>Pseudomonadati</taxon>
        <taxon>Bacteroidota</taxon>
        <taxon>Cytophagia</taxon>
        <taxon>Cytophagales</taxon>
        <taxon>Hymenobacteraceae</taxon>
        <taxon>Pontibacter</taxon>
    </lineage>
</organism>
<comment type="caution">
    <text evidence="2">The sequence shown here is derived from an EMBL/GenBank/DDBJ whole genome shotgun (WGS) entry which is preliminary data.</text>
</comment>
<dbReference type="InterPro" id="IPR029058">
    <property type="entry name" value="AB_hydrolase_fold"/>
</dbReference>
<dbReference type="InterPro" id="IPR001375">
    <property type="entry name" value="Peptidase_S9_cat"/>
</dbReference>
<reference evidence="2 3" key="1">
    <citation type="submission" date="2019-08" db="EMBL/GenBank/DDBJ databases">
        <authorList>
            <person name="Shi S."/>
        </authorList>
    </citation>
    <scope>NUCLEOTIDE SEQUENCE [LARGE SCALE GENOMIC DNA]</scope>
    <source>
        <strain evidence="2 3">GY10130</strain>
    </source>
</reference>
<dbReference type="GO" id="GO:0008236">
    <property type="term" value="F:serine-type peptidase activity"/>
    <property type="evidence" value="ECO:0007669"/>
    <property type="project" value="InterPro"/>
</dbReference>
<evidence type="ECO:0000313" key="2">
    <source>
        <dbReference type="EMBL" id="TXK21633.1"/>
    </source>
</evidence>
<dbReference type="AlphaFoldDB" id="A0A5C8IJ28"/>
<sequence>SNELQVTATTPPAFLIHPGDDTKVPVQNSLRFYEALLRHQVPAELHIYPTGEHGFSRGAPKDNWLERCRHWMIASGWIN</sequence>
<dbReference type="Proteomes" id="UP000321926">
    <property type="component" value="Unassembled WGS sequence"/>
</dbReference>
<proteinExistence type="predicted"/>
<keyword evidence="3" id="KW-1185">Reference proteome</keyword>
<dbReference type="GO" id="GO:0006508">
    <property type="term" value="P:proteolysis"/>
    <property type="evidence" value="ECO:0007669"/>
    <property type="project" value="InterPro"/>
</dbReference>
<dbReference type="Pfam" id="PF00326">
    <property type="entry name" value="Peptidase_S9"/>
    <property type="match status" value="1"/>
</dbReference>
<name>A0A5C8IJ28_9BACT</name>
<accession>A0A5C8IJ28</accession>
<dbReference type="RefSeq" id="WP_147924170.1">
    <property type="nucleotide sequence ID" value="NZ_VRTY01000163.1"/>
</dbReference>
<dbReference type="Gene3D" id="3.40.50.1820">
    <property type="entry name" value="alpha/beta hydrolase"/>
    <property type="match status" value="1"/>
</dbReference>
<dbReference type="EMBL" id="VRTY01000163">
    <property type="protein sequence ID" value="TXK21633.1"/>
    <property type="molecule type" value="Genomic_DNA"/>
</dbReference>
<feature type="domain" description="Peptidase S9 prolyl oligopeptidase catalytic" evidence="1">
    <location>
        <begin position="8"/>
        <end position="72"/>
    </location>
</feature>
<dbReference type="SUPFAM" id="SSF53474">
    <property type="entry name" value="alpha/beta-Hydrolases"/>
    <property type="match status" value="1"/>
</dbReference>
<dbReference type="OrthoDB" id="9794725at2"/>
<evidence type="ECO:0000313" key="3">
    <source>
        <dbReference type="Proteomes" id="UP000321926"/>
    </source>
</evidence>
<gene>
    <name evidence="2" type="ORF">FVR03_23250</name>
</gene>
<evidence type="ECO:0000259" key="1">
    <source>
        <dbReference type="Pfam" id="PF00326"/>
    </source>
</evidence>
<protein>
    <submittedName>
        <fullName evidence="2">Prolyl oligopeptidase family serine peptidase</fullName>
    </submittedName>
</protein>